<dbReference type="Proteomes" id="UP000007050">
    <property type="component" value="Chromosome"/>
</dbReference>
<dbReference type="BioCyc" id="ESIR717961:G136L-892-MONOMER"/>
<evidence type="ECO:0000313" key="4">
    <source>
        <dbReference type="Proteomes" id="UP000007050"/>
    </source>
</evidence>
<dbReference type="PATRIC" id="fig|717961.3.peg.1186"/>
<accession>D4MK43</accession>
<dbReference type="GO" id="GO:0044010">
    <property type="term" value="P:single-species biofilm formation"/>
    <property type="evidence" value="ECO:0007669"/>
    <property type="project" value="InterPro"/>
</dbReference>
<reference evidence="3 4" key="1">
    <citation type="submission" date="2010-03" db="EMBL/GenBank/DDBJ databases">
        <title>The genome sequence of Eubacterium siraeum V10Sc8a.</title>
        <authorList>
            <consortium name="metaHIT consortium -- http://www.metahit.eu/"/>
            <person name="Pajon A."/>
            <person name="Turner K."/>
            <person name="Parkhill J."/>
            <person name="Duncan S."/>
            <person name="Flint H."/>
        </authorList>
    </citation>
    <scope>NUCLEOTIDE SEQUENCE [LARGE SCALE GENOMIC DNA]</scope>
    <source>
        <strain evidence="3 4">V10Sc8a</strain>
    </source>
</reference>
<dbReference type="PANTHER" id="PTHR38781">
    <property type="entry name" value="ANTITOXIN DINJ-RELATED"/>
    <property type="match status" value="1"/>
</dbReference>
<dbReference type="PANTHER" id="PTHR38781:SF1">
    <property type="entry name" value="ANTITOXIN DINJ-RELATED"/>
    <property type="match status" value="1"/>
</dbReference>
<sequence length="86" mass="9725">MVNFRLDNDVKTNMEKACKEMGLSMTAAFTIFATKVARERRIPFEVTAETPNETTINAMKNVLNSKEMSRSFGSVKELMEDLNADD</sequence>
<dbReference type="InterPro" id="IPR013321">
    <property type="entry name" value="Arc_rbn_hlx_hlx"/>
</dbReference>
<reference evidence="3 4" key="2">
    <citation type="submission" date="2010-03" db="EMBL/GenBank/DDBJ databases">
        <authorList>
            <person name="Pajon A."/>
        </authorList>
    </citation>
    <scope>NUCLEOTIDE SEQUENCE [LARGE SCALE GENOMIC DNA]</scope>
    <source>
        <strain evidence="3 4">V10Sc8a</strain>
    </source>
</reference>
<evidence type="ECO:0000256" key="1">
    <source>
        <dbReference type="ARBA" id="ARBA00010562"/>
    </source>
</evidence>
<gene>
    <name evidence="3" type="ORF">ES1_10930</name>
</gene>
<dbReference type="GO" id="GO:0015643">
    <property type="term" value="F:toxic substance binding"/>
    <property type="evidence" value="ECO:0007669"/>
    <property type="project" value="InterPro"/>
</dbReference>
<proteinExistence type="inferred from homology"/>
<organism evidence="3 4">
    <name type="scientific">[Eubacterium] siraeum V10Sc8a</name>
    <dbReference type="NCBI Taxonomy" id="717961"/>
    <lineage>
        <taxon>Bacteria</taxon>
        <taxon>Bacillati</taxon>
        <taxon>Bacillota</taxon>
        <taxon>Clostridia</taxon>
        <taxon>Eubacteriales</taxon>
        <taxon>Oscillospiraceae</taxon>
        <taxon>Oscillospiraceae incertae sedis</taxon>
    </lineage>
</organism>
<dbReference type="HOGENOM" id="CLU_154558_16_1_9"/>
<dbReference type="NCBIfam" id="TIGR02384">
    <property type="entry name" value="RelB_DinJ"/>
    <property type="match status" value="1"/>
</dbReference>
<keyword evidence="2" id="KW-1277">Toxin-antitoxin system</keyword>
<protein>
    <submittedName>
        <fullName evidence="3">Addiction module antitoxin, RelB/DinJ family</fullName>
    </submittedName>
</protein>
<comment type="similarity">
    <text evidence="1">Belongs to the RelB/DinJ antitoxin family.</text>
</comment>
<dbReference type="GO" id="GO:0006351">
    <property type="term" value="P:DNA-templated transcription"/>
    <property type="evidence" value="ECO:0007669"/>
    <property type="project" value="TreeGrafter"/>
</dbReference>
<dbReference type="InterPro" id="IPR026262">
    <property type="entry name" value="DinJ"/>
</dbReference>
<dbReference type="AlphaFoldDB" id="D4MK43"/>
<dbReference type="Pfam" id="PF04221">
    <property type="entry name" value="RelB"/>
    <property type="match status" value="1"/>
</dbReference>
<name>D4MK43_9FIRM</name>
<dbReference type="GO" id="GO:0000987">
    <property type="term" value="F:cis-regulatory region sequence-specific DNA binding"/>
    <property type="evidence" value="ECO:0007669"/>
    <property type="project" value="InterPro"/>
</dbReference>
<dbReference type="KEGG" id="esr:ES1_10930"/>
<dbReference type="EMBL" id="FP929059">
    <property type="protein sequence ID" value="CBL34126.1"/>
    <property type="molecule type" value="Genomic_DNA"/>
</dbReference>
<dbReference type="Gene3D" id="1.10.1220.10">
    <property type="entry name" value="Met repressor-like"/>
    <property type="match status" value="1"/>
</dbReference>
<dbReference type="InterPro" id="IPR007337">
    <property type="entry name" value="RelB/DinJ"/>
</dbReference>
<evidence type="ECO:0000313" key="3">
    <source>
        <dbReference type="EMBL" id="CBL34126.1"/>
    </source>
</evidence>
<dbReference type="GO" id="GO:0006355">
    <property type="term" value="P:regulation of DNA-templated transcription"/>
    <property type="evidence" value="ECO:0007669"/>
    <property type="project" value="InterPro"/>
</dbReference>
<dbReference type="PIRSF" id="PIRSF003108">
    <property type="entry name" value="DinJ"/>
    <property type="match status" value="1"/>
</dbReference>
<evidence type="ECO:0000256" key="2">
    <source>
        <dbReference type="ARBA" id="ARBA00022649"/>
    </source>
</evidence>